<evidence type="ECO:0000256" key="1">
    <source>
        <dbReference type="SAM" id="MobiDB-lite"/>
    </source>
</evidence>
<feature type="compositionally biased region" description="Basic and acidic residues" evidence="1">
    <location>
        <begin position="200"/>
        <end position="209"/>
    </location>
</feature>
<protein>
    <submittedName>
        <fullName evidence="2">Dipeptide transport system permease protein DppB</fullName>
    </submittedName>
</protein>
<feature type="non-terminal residue" evidence="2">
    <location>
        <position position="312"/>
    </location>
</feature>
<feature type="compositionally biased region" description="Basic and acidic residues" evidence="1">
    <location>
        <begin position="222"/>
        <end position="244"/>
    </location>
</feature>
<sequence>AAIRRQPVVLVRANPARDGRDHVRDHVRHARQPVRPGRRQPDQRGRDPPTRREVRARQAGLPTIRDLRLERGPRRLRHLLRQSAPNRRVHHRPHLPQVARTGAVGDPLRRGRRGLARGLGGGQPKRRPGLRLGHGRDPLLFDAQLRDGLSPDPALCRLSTKPRDQFGLQHRRLGRPDRPRPADDRPRRGAPGDAGPLHPLLDDRRDPLRLRPNRPRQGVGRAGRDPQARPQERPDPGDHPGRADLRRRRHRLVLRRAGLQRAGDGQVLRHLDAVPGPDDDLGRGPDLRRLLGRDEPDRRSRLRHDRPPDPLL</sequence>
<feature type="compositionally biased region" description="Basic and acidic residues" evidence="1">
    <location>
        <begin position="174"/>
        <end position="187"/>
    </location>
</feature>
<feature type="non-terminal residue" evidence="2">
    <location>
        <position position="1"/>
    </location>
</feature>
<feature type="compositionally biased region" description="Low complexity" evidence="1">
    <location>
        <begin position="189"/>
        <end position="199"/>
    </location>
</feature>
<accession>A0A6J4UYP8</accession>
<dbReference type="AlphaFoldDB" id="A0A6J4UYP8"/>
<feature type="compositionally biased region" description="Basic and acidic residues" evidence="1">
    <location>
        <begin position="280"/>
        <end position="312"/>
    </location>
</feature>
<feature type="compositionally biased region" description="Basic and acidic residues" evidence="1">
    <location>
        <begin position="15"/>
        <end position="24"/>
    </location>
</feature>
<dbReference type="EMBL" id="CADCWE010000257">
    <property type="protein sequence ID" value="CAA9563773.1"/>
    <property type="molecule type" value="Genomic_DNA"/>
</dbReference>
<evidence type="ECO:0000313" key="2">
    <source>
        <dbReference type="EMBL" id="CAA9563773.1"/>
    </source>
</evidence>
<feature type="compositionally biased region" description="Basic and acidic residues" evidence="1">
    <location>
        <begin position="39"/>
        <end position="56"/>
    </location>
</feature>
<feature type="region of interest" description="Disordered" evidence="1">
    <location>
        <begin position="151"/>
        <end position="247"/>
    </location>
</feature>
<feature type="region of interest" description="Disordered" evidence="1">
    <location>
        <begin position="15"/>
        <end position="59"/>
    </location>
</feature>
<proteinExistence type="predicted"/>
<feature type="compositionally biased region" description="Basic residues" evidence="1">
    <location>
        <begin position="25"/>
        <end position="38"/>
    </location>
</feature>
<gene>
    <name evidence="2" type="ORF">AVDCRST_MAG73-3968</name>
</gene>
<name>A0A6J4UYP8_9BACT</name>
<feature type="region of interest" description="Disordered" evidence="1">
    <location>
        <begin position="80"/>
        <end position="135"/>
    </location>
</feature>
<feature type="region of interest" description="Disordered" evidence="1">
    <location>
        <begin position="267"/>
        <end position="312"/>
    </location>
</feature>
<reference evidence="2" key="1">
    <citation type="submission" date="2020-02" db="EMBL/GenBank/DDBJ databases">
        <authorList>
            <person name="Meier V. D."/>
        </authorList>
    </citation>
    <scope>NUCLEOTIDE SEQUENCE</scope>
    <source>
        <strain evidence="2">AVDCRST_MAG73</strain>
    </source>
</reference>
<organism evidence="2">
    <name type="scientific">uncultured Thermomicrobiales bacterium</name>
    <dbReference type="NCBI Taxonomy" id="1645740"/>
    <lineage>
        <taxon>Bacteria</taxon>
        <taxon>Pseudomonadati</taxon>
        <taxon>Thermomicrobiota</taxon>
        <taxon>Thermomicrobia</taxon>
        <taxon>Thermomicrobiales</taxon>
        <taxon>environmental samples</taxon>
    </lineage>
</organism>